<dbReference type="OrthoDB" id="9443236at2759"/>
<dbReference type="AlphaFoldDB" id="A0A5N5WS60"/>
<feature type="compositionally biased region" description="Basic and acidic residues" evidence="19">
    <location>
        <begin position="418"/>
        <end position="434"/>
    </location>
</feature>
<feature type="domain" description="AAA+ ATPase" evidence="20">
    <location>
        <begin position="644"/>
        <end position="783"/>
    </location>
</feature>
<keyword evidence="12" id="KW-0647">Proteasome</keyword>
<keyword evidence="14" id="KW-0560">Oxidoreductase</keyword>
<dbReference type="Pfam" id="PF17862">
    <property type="entry name" value="AAA_lid_3"/>
    <property type="match status" value="1"/>
</dbReference>
<evidence type="ECO:0000256" key="8">
    <source>
        <dbReference type="ARBA" id="ARBA00022723"/>
    </source>
</evidence>
<evidence type="ECO:0000256" key="4">
    <source>
        <dbReference type="ARBA" id="ARBA00004496"/>
    </source>
</evidence>
<evidence type="ECO:0000256" key="17">
    <source>
        <dbReference type="ARBA" id="ARBA00024661"/>
    </source>
</evidence>
<evidence type="ECO:0000256" key="15">
    <source>
        <dbReference type="ARBA" id="ARBA00023004"/>
    </source>
</evidence>
<dbReference type="PROSITE" id="PS00674">
    <property type="entry name" value="AAA"/>
    <property type="match status" value="1"/>
</dbReference>
<dbReference type="Gene3D" id="2.40.50.140">
    <property type="entry name" value="Nucleic acid-binding proteins"/>
    <property type="match status" value="1"/>
</dbReference>
<keyword evidence="9" id="KW-0547">Nucleotide-binding</keyword>
<evidence type="ECO:0000256" key="18">
    <source>
        <dbReference type="ARBA" id="ARBA00069320"/>
    </source>
</evidence>
<dbReference type="InterPro" id="IPR003960">
    <property type="entry name" value="ATPase_AAA_CS"/>
</dbReference>
<dbReference type="InterPro" id="IPR029069">
    <property type="entry name" value="HotDog_dom_sf"/>
</dbReference>
<dbReference type="InterPro" id="IPR027417">
    <property type="entry name" value="P-loop_NTPase"/>
</dbReference>
<dbReference type="NCBIfam" id="TIGR02410">
    <property type="entry name" value="carnitine_TMLD"/>
    <property type="match status" value="1"/>
</dbReference>
<evidence type="ECO:0000256" key="1">
    <source>
        <dbReference type="ARBA" id="ARBA00001954"/>
    </source>
</evidence>
<accession>A0A5N5WS60</accession>
<evidence type="ECO:0000256" key="14">
    <source>
        <dbReference type="ARBA" id="ARBA00023002"/>
    </source>
</evidence>
<evidence type="ECO:0000256" key="16">
    <source>
        <dbReference type="ARBA" id="ARBA00023242"/>
    </source>
</evidence>
<evidence type="ECO:0000256" key="2">
    <source>
        <dbReference type="ARBA" id="ARBA00001961"/>
    </source>
</evidence>
<keyword evidence="15" id="KW-0408">Iron</keyword>
<dbReference type="InterPro" id="IPR050221">
    <property type="entry name" value="26S_Proteasome_ATPase"/>
</dbReference>
<keyword evidence="7" id="KW-0963">Cytoplasm</keyword>
<keyword evidence="13" id="KW-0223">Dioxygenase</keyword>
<evidence type="ECO:0000256" key="3">
    <source>
        <dbReference type="ARBA" id="ARBA00004123"/>
    </source>
</evidence>
<dbReference type="InterPro" id="IPR042098">
    <property type="entry name" value="TauD-like_sf"/>
</dbReference>
<dbReference type="PANTHER" id="PTHR23073">
    <property type="entry name" value="26S PROTEASOME REGULATORY SUBUNIT"/>
    <property type="match status" value="1"/>
</dbReference>
<dbReference type="Gene3D" id="3.60.130.10">
    <property type="entry name" value="Clavaminate synthase-like"/>
    <property type="match status" value="1"/>
</dbReference>
<sequence length="865" mass="97499">MGFGGVIIHGLFSWNSAAHGILRELGGSDPNNLKEFQARFASPVLPGDKLTTGMWRTGNVQDGFEEVRFVTSNNRGKVVLSNGRCLLKDIYSERQAPCIILSKPNNAQYTETPLSLEFSKAGSSDLDFISLKPGKLEFPTVSYKDVMSGDKGMFDWLHNIYMYGFCFVEGVPVNPESTKALLERIAFIRHTHYGGFWDFTADLTFKDTAYTTEFLGAHTDNTYFTDPARLQLFHLLSHTDGKGGESLLVDGFRAASQLRKENAENYDVLANIRQPYHASGNDGVCIQPTEQYPVFRVHPHFQHMNQIRWNNYDRAAKIDWNTVEQRKWYNAARHFNDIITSKSSEIWTQLEPGKALIFDNWRMLHGRAEYTGKRRMCGGYINNDDFLSRYRLLRFGKEKIMNNLGNYSPSLDLDDFDREEREKKKEQDGKKPSGDGDADMEDAEKKDDGDDMLDDEILNSSTADIVKRRRMLENELRIMKSEYQRLTHEQSTMREKVKDNQEKIENNRQLPYLVGNVVELLDLDVEAEAAEEGANIDLDATRVGKSAVIKTSTRQTIYLPLIGLVDHEKLKPGDLIGVNKDSYLVLDTLPAEYDNRVKAMEVDEKPTEKYTDIGGLDKQIEEIVEAIVWPMKEAERFKKLGIKAPKGALMYGPPGTGKTLLARACAAETNATFLKLAGPQLVQMFIGDGAKLVRDCFALAKEKAPSIIFIDELDAVGTKRFDSEKSGDREVQRTMLELLNQLDGFASDDRIKVLAATNRVDVLDPALLRSGRLDRKIEFPLPNEEARANILQIHSRKMAVADSVNWAELARSTDEFGGAQLKAVCVEAGMIALRKGMSKVGHENYVDAIAEVQAKKKDTNMGIYV</sequence>
<evidence type="ECO:0000259" key="20">
    <source>
        <dbReference type="SMART" id="SM00382"/>
    </source>
</evidence>
<comment type="subcellular location">
    <subcellularLocation>
        <location evidence="4">Cytoplasm</location>
    </subcellularLocation>
    <subcellularLocation>
        <location evidence="3">Nucleus</location>
    </subcellularLocation>
</comment>
<dbReference type="Pfam" id="PF00004">
    <property type="entry name" value="AAA"/>
    <property type="match status" value="1"/>
</dbReference>
<dbReference type="Gene3D" id="3.40.50.300">
    <property type="entry name" value="P-loop containing nucleotide triphosphate hydrolases"/>
    <property type="match status" value="1"/>
</dbReference>
<dbReference type="GO" id="GO:0045329">
    <property type="term" value="P:carnitine biosynthetic process"/>
    <property type="evidence" value="ECO:0007669"/>
    <property type="project" value="UniProtKB-UniPathway"/>
</dbReference>
<comment type="function">
    <text evidence="17">The 26S proteasome is involved in the ATP-dependent degradation of ubiquitinated proteins. The regulatory (or ATPase) complex confers ATP dependency and substrate specificity to the 26S complex.</text>
</comment>
<dbReference type="InterPro" id="IPR012340">
    <property type="entry name" value="NA-bd_OB-fold"/>
</dbReference>
<dbReference type="InterPro" id="IPR012776">
    <property type="entry name" value="Trimethyllysine_dOase"/>
</dbReference>
<dbReference type="SUPFAM" id="SSF54637">
    <property type="entry name" value="Thioesterase/thiol ester dehydrase-isomerase"/>
    <property type="match status" value="1"/>
</dbReference>
<dbReference type="InterPro" id="IPR041569">
    <property type="entry name" value="AAA_lid_3"/>
</dbReference>
<evidence type="ECO:0000256" key="11">
    <source>
        <dbReference type="ARBA" id="ARBA00022873"/>
    </source>
</evidence>
<dbReference type="EMBL" id="ML732275">
    <property type="protein sequence ID" value="KAB8071356.1"/>
    <property type="molecule type" value="Genomic_DNA"/>
</dbReference>
<dbReference type="CDD" id="cd00250">
    <property type="entry name" value="CAS_like"/>
    <property type="match status" value="1"/>
</dbReference>
<dbReference type="InterPro" id="IPR003819">
    <property type="entry name" value="TauD/TfdA-like"/>
</dbReference>
<evidence type="ECO:0000256" key="10">
    <source>
        <dbReference type="ARBA" id="ARBA00022840"/>
    </source>
</evidence>
<gene>
    <name evidence="21" type="ORF">BDV29DRAFT_193366</name>
</gene>
<comment type="similarity">
    <text evidence="5">Belongs to the AAA ATPase family.</text>
</comment>
<evidence type="ECO:0000313" key="21">
    <source>
        <dbReference type="EMBL" id="KAB8071356.1"/>
    </source>
</evidence>
<evidence type="ECO:0000256" key="6">
    <source>
        <dbReference type="ARBA" id="ARBA00008654"/>
    </source>
</evidence>
<comment type="cofactor">
    <cofactor evidence="2">
        <name>L-ascorbate</name>
        <dbReference type="ChEBI" id="CHEBI:38290"/>
    </cofactor>
</comment>
<evidence type="ECO:0000256" key="19">
    <source>
        <dbReference type="SAM" id="MobiDB-lite"/>
    </source>
</evidence>
<dbReference type="SUPFAM" id="SSF51197">
    <property type="entry name" value="Clavaminate synthase-like"/>
    <property type="match status" value="1"/>
</dbReference>
<protein>
    <recommendedName>
        <fullName evidence="18">26S proteasome regulatory subunit 6A</fullName>
    </recommendedName>
</protein>
<keyword evidence="11" id="KW-0124">Carnitine biosynthesis</keyword>
<dbReference type="InterPro" id="IPR003959">
    <property type="entry name" value="ATPase_AAA_core"/>
</dbReference>
<dbReference type="GO" id="GO:0016887">
    <property type="term" value="F:ATP hydrolysis activity"/>
    <property type="evidence" value="ECO:0007669"/>
    <property type="project" value="InterPro"/>
</dbReference>
<evidence type="ECO:0000256" key="7">
    <source>
        <dbReference type="ARBA" id="ARBA00022490"/>
    </source>
</evidence>
<keyword evidence="10" id="KW-0067">ATP-binding</keyword>
<reference evidence="21 22" key="1">
    <citation type="submission" date="2019-04" db="EMBL/GenBank/DDBJ databases">
        <title>Friends and foes A comparative genomics study of 23 Aspergillus species from section Flavi.</title>
        <authorList>
            <consortium name="DOE Joint Genome Institute"/>
            <person name="Kjaerbolling I."/>
            <person name="Vesth T."/>
            <person name="Frisvad J.C."/>
            <person name="Nybo J.L."/>
            <person name="Theobald S."/>
            <person name="Kildgaard S."/>
            <person name="Isbrandt T."/>
            <person name="Kuo A."/>
            <person name="Sato A."/>
            <person name="Lyhne E.K."/>
            <person name="Kogle M.E."/>
            <person name="Wiebenga A."/>
            <person name="Kun R.S."/>
            <person name="Lubbers R.J."/>
            <person name="Makela M.R."/>
            <person name="Barry K."/>
            <person name="Chovatia M."/>
            <person name="Clum A."/>
            <person name="Daum C."/>
            <person name="Haridas S."/>
            <person name="He G."/>
            <person name="LaButti K."/>
            <person name="Lipzen A."/>
            <person name="Mondo S."/>
            <person name="Riley R."/>
            <person name="Salamov A."/>
            <person name="Simmons B.A."/>
            <person name="Magnuson J.K."/>
            <person name="Henrissat B."/>
            <person name="Mortensen U.H."/>
            <person name="Larsen T.O."/>
            <person name="Devries R.P."/>
            <person name="Grigoriev I.V."/>
            <person name="Machida M."/>
            <person name="Baker S.E."/>
            <person name="Andersen M.R."/>
        </authorList>
    </citation>
    <scope>NUCLEOTIDE SEQUENCE [LARGE SCALE GENOMIC DNA]</scope>
    <source>
        <strain evidence="21 22">CBS 151.66</strain>
    </source>
</reference>
<evidence type="ECO:0000256" key="9">
    <source>
        <dbReference type="ARBA" id="ARBA00022741"/>
    </source>
</evidence>
<evidence type="ECO:0000313" key="22">
    <source>
        <dbReference type="Proteomes" id="UP000326565"/>
    </source>
</evidence>
<dbReference type="Gene3D" id="3.10.129.10">
    <property type="entry name" value="Hotdog Thioesterase"/>
    <property type="match status" value="1"/>
</dbReference>
<dbReference type="InterPro" id="IPR032501">
    <property type="entry name" value="Prot_ATP_ID_OB_2nd"/>
</dbReference>
<dbReference type="InterPro" id="IPR003593">
    <property type="entry name" value="AAA+_ATPase"/>
</dbReference>
<dbReference type="GO" id="GO:0005524">
    <property type="term" value="F:ATP binding"/>
    <property type="evidence" value="ECO:0007669"/>
    <property type="project" value="UniProtKB-KW"/>
</dbReference>
<name>A0A5N5WS60_9EURO</name>
<dbReference type="Pfam" id="PF16450">
    <property type="entry name" value="Prot_ATP_ID_OB_C"/>
    <property type="match status" value="1"/>
</dbReference>
<evidence type="ECO:0000256" key="13">
    <source>
        <dbReference type="ARBA" id="ARBA00022964"/>
    </source>
</evidence>
<dbReference type="GO" id="GO:0005737">
    <property type="term" value="C:cytoplasm"/>
    <property type="evidence" value="ECO:0007669"/>
    <property type="project" value="UniProtKB-SubCell"/>
</dbReference>
<dbReference type="SUPFAM" id="SSF52540">
    <property type="entry name" value="P-loop containing nucleoside triphosphate hydrolases"/>
    <property type="match status" value="1"/>
</dbReference>
<dbReference type="FunFam" id="3.40.50.300:FF:000037">
    <property type="entry name" value="26S protease regulatory subunit 6A"/>
    <property type="match status" value="1"/>
</dbReference>
<comment type="similarity">
    <text evidence="6">Belongs to the gamma-BBH/TMLD family.</text>
</comment>
<comment type="cofactor">
    <cofactor evidence="1">
        <name>Fe(2+)</name>
        <dbReference type="ChEBI" id="CHEBI:29033"/>
    </cofactor>
</comment>
<feature type="region of interest" description="Disordered" evidence="19">
    <location>
        <begin position="411"/>
        <end position="457"/>
    </location>
</feature>
<proteinExistence type="inferred from homology"/>
<dbReference type="FunFam" id="1.10.8.60:FF:000009">
    <property type="entry name" value="26S protease regulatory subunit 6A"/>
    <property type="match status" value="1"/>
</dbReference>
<organism evidence="21 22">
    <name type="scientific">Aspergillus leporis</name>
    <dbReference type="NCBI Taxonomy" id="41062"/>
    <lineage>
        <taxon>Eukaryota</taxon>
        <taxon>Fungi</taxon>
        <taxon>Dikarya</taxon>
        <taxon>Ascomycota</taxon>
        <taxon>Pezizomycotina</taxon>
        <taxon>Eurotiomycetes</taxon>
        <taxon>Eurotiomycetidae</taxon>
        <taxon>Eurotiales</taxon>
        <taxon>Aspergillaceae</taxon>
        <taxon>Aspergillus</taxon>
        <taxon>Aspergillus subgen. Circumdati</taxon>
    </lineage>
</organism>
<keyword evidence="16" id="KW-0539">Nucleus</keyword>
<dbReference type="Pfam" id="PF01575">
    <property type="entry name" value="MaoC_dehydratas"/>
    <property type="match status" value="1"/>
</dbReference>
<evidence type="ECO:0000256" key="5">
    <source>
        <dbReference type="ARBA" id="ARBA00006914"/>
    </source>
</evidence>
<dbReference type="FunFam" id="3.60.130.10:FF:000001">
    <property type="entry name" value="Trimethyllysine dioxygenase, mitochondrial"/>
    <property type="match status" value="1"/>
</dbReference>
<dbReference type="GO" id="GO:0005634">
    <property type="term" value="C:nucleus"/>
    <property type="evidence" value="ECO:0007669"/>
    <property type="project" value="UniProtKB-SubCell"/>
</dbReference>
<evidence type="ECO:0000256" key="12">
    <source>
        <dbReference type="ARBA" id="ARBA00022942"/>
    </source>
</evidence>
<dbReference type="GO" id="GO:0050353">
    <property type="term" value="F:trimethyllysine dioxygenase activity"/>
    <property type="evidence" value="ECO:0007669"/>
    <property type="project" value="InterPro"/>
</dbReference>
<dbReference type="InterPro" id="IPR002539">
    <property type="entry name" value="MaoC-like_dom"/>
</dbReference>
<dbReference type="GO" id="GO:0008540">
    <property type="term" value="C:proteasome regulatory particle, base subcomplex"/>
    <property type="evidence" value="ECO:0007669"/>
    <property type="project" value="UniProtKB-ARBA"/>
</dbReference>
<dbReference type="Proteomes" id="UP000326565">
    <property type="component" value="Unassembled WGS sequence"/>
</dbReference>
<dbReference type="UniPathway" id="UPA00118"/>
<dbReference type="GO" id="GO:0005506">
    <property type="term" value="F:iron ion binding"/>
    <property type="evidence" value="ECO:0007669"/>
    <property type="project" value="InterPro"/>
</dbReference>
<dbReference type="FunFam" id="2.40.50.140:FF:000076">
    <property type="entry name" value="26S protease regulatory subunit 6A"/>
    <property type="match status" value="1"/>
</dbReference>
<dbReference type="SMART" id="SM00382">
    <property type="entry name" value="AAA"/>
    <property type="match status" value="1"/>
</dbReference>
<keyword evidence="22" id="KW-1185">Reference proteome</keyword>
<keyword evidence="8" id="KW-0479">Metal-binding</keyword>
<dbReference type="Gene3D" id="1.10.8.60">
    <property type="match status" value="1"/>
</dbReference>
<dbReference type="Pfam" id="PF02668">
    <property type="entry name" value="TauD"/>
    <property type="match status" value="1"/>
</dbReference>